<gene>
    <name evidence="1" type="ORF">GCM10022216_28050</name>
</gene>
<name>A0ABP7Z3J4_9SPHI</name>
<dbReference type="EMBL" id="BAAAZI010000011">
    <property type="protein sequence ID" value="GAA4144760.1"/>
    <property type="molecule type" value="Genomic_DNA"/>
</dbReference>
<dbReference type="PROSITE" id="PS51257">
    <property type="entry name" value="PROKAR_LIPOPROTEIN"/>
    <property type="match status" value="1"/>
</dbReference>
<reference evidence="2" key="1">
    <citation type="journal article" date="2019" name="Int. J. Syst. Evol. Microbiol.">
        <title>The Global Catalogue of Microorganisms (GCM) 10K type strain sequencing project: providing services to taxonomists for standard genome sequencing and annotation.</title>
        <authorList>
            <consortium name="The Broad Institute Genomics Platform"/>
            <consortium name="The Broad Institute Genome Sequencing Center for Infectious Disease"/>
            <person name="Wu L."/>
            <person name="Ma J."/>
        </authorList>
    </citation>
    <scope>NUCLEOTIDE SEQUENCE [LARGE SCALE GENOMIC DNA]</scope>
    <source>
        <strain evidence="2">JCM 16704</strain>
    </source>
</reference>
<keyword evidence="2" id="KW-1185">Reference proteome</keyword>
<proteinExistence type="predicted"/>
<evidence type="ECO:0000313" key="2">
    <source>
        <dbReference type="Proteomes" id="UP001500101"/>
    </source>
</evidence>
<organism evidence="1 2">
    <name type="scientific">Sphingobacterium kyonggiense</name>
    <dbReference type="NCBI Taxonomy" id="714075"/>
    <lineage>
        <taxon>Bacteria</taxon>
        <taxon>Pseudomonadati</taxon>
        <taxon>Bacteroidota</taxon>
        <taxon>Sphingobacteriia</taxon>
        <taxon>Sphingobacteriales</taxon>
        <taxon>Sphingobacteriaceae</taxon>
        <taxon>Sphingobacterium</taxon>
    </lineage>
</organism>
<accession>A0ABP7Z3J4</accession>
<evidence type="ECO:0008006" key="3">
    <source>
        <dbReference type="Google" id="ProtNLM"/>
    </source>
</evidence>
<evidence type="ECO:0000313" key="1">
    <source>
        <dbReference type="EMBL" id="GAA4144760.1"/>
    </source>
</evidence>
<dbReference type="Proteomes" id="UP001500101">
    <property type="component" value="Unassembled WGS sequence"/>
</dbReference>
<sequence>MKKLVYVICLSITALFMGSCDKEEALELPLQGKVKVGETTLATGELLSIYSDNELSVGYHPLYFQLTKDGKTVRNDKLSFTTLMDMGTMKHASPYGTLAYSNQYDAYATYAIFTMPSGESGSWTLEVKADDKTIAVPVIIKPATAGNVPVKTITAKDGSRYVLALVEPSKPKIGLNDLHVMIFKRSSMFDFPAMEGLTLAFHPEMTSMNHGSSNNQNPVDAGKGLYKGKVNYSMTGDWRLFFTIHKGGELLAEEVYLDVLF</sequence>
<protein>
    <recommendedName>
        <fullName evidence="3">YtkA-like protein</fullName>
    </recommendedName>
</protein>
<dbReference type="RefSeq" id="WP_344675402.1">
    <property type="nucleotide sequence ID" value="NZ_BAAAZI010000011.1"/>
</dbReference>
<comment type="caution">
    <text evidence="1">The sequence shown here is derived from an EMBL/GenBank/DDBJ whole genome shotgun (WGS) entry which is preliminary data.</text>
</comment>